<evidence type="ECO:0000256" key="2">
    <source>
        <dbReference type="SAM" id="MobiDB-lite"/>
    </source>
</evidence>
<proteinExistence type="predicted"/>
<dbReference type="Gene3D" id="1.10.238.10">
    <property type="entry name" value="EF-hand"/>
    <property type="match status" value="2"/>
</dbReference>
<comment type="caution">
    <text evidence="5">The sequence shown here is derived from an EMBL/GenBank/DDBJ whole genome shotgun (WGS) entry which is preliminary data.</text>
</comment>
<evidence type="ECO:0000259" key="4">
    <source>
        <dbReference type="PROSITE" id="PS50222"/>
    </source>
</evidence>
<dbReference type="SUPFAM" id="SSF47473">
    <property type="entry name" value="EF-hand"/>
    <property type="match status" value="1"/>
</dbReference>
<evidence type="ECO:0000256" key="1">
    <source>
        <dbReference type="ARBA" id="ARBA00022837"/>
    </source>
</evidence>
<evidence type="ECO:0000313" key="5">
    <source>
        <dbReference type="EMBL" id="CAK9050170.1"/>
    </source>
</evidence>
<dbReference type="InterPro" id="IPR011992">
    <property type="entry name" value="EF-hand-dom_pair"/>
</dbReference>
<dbReference type="InterPro" id="IPR029063">
    <property type="entry name" value="SAM-dependent_MTases_sf"/>
</dbReference>
<dbReference type="InterPro" id="IPR002048">
    <property type="entry name" value="EF_hand_dom"/>
</dbReference>
<dbReference type="SMART" id="SM00054">
    <property type="entry name" value="EFh"/>
    <property type="match status" value="2"/>
</dbReference>
<dbReference type="PROSITE" id="PS00018">
    <property type="entry name" value="EF_HAND_1"/>
    <property type="match status" value="2"/>
</dbReference>
<dbReference type="Proteomes" id="UP001642464">
    <property type="component" value="Unassembled WGS sequence"/>
</dbReference>
<gene>
    <name evidence="5" type="ORF">SCF082_LOCUS27711</name>
</gene>
<reference evidence="5 6" key="1">
    <citation type="submission" date="2024-02" db="EMBL/GenBank/DDBJ databases">
        <authorList>
            <person name="Chen Y."/>
            <person name="Shah S."/>
            <person name="Dougan E. K."/>
            <person name="Thang M."/>
            <person name="Chan C."/>
        </authorList>
    </citation>
    <scope>NUCLEOTIDE SEQUENCE [LARGE SCALE GENOMIC DNA]</scope>
</reference>
<dbReference type="PROSITE" id="PS50222">
    <property type="entry name" value="EF_HAND_2"/>
    <property type="match status" value="2"/>
</dbReference>
<feature type="domain" description="EF-hand" evidence="4">
    <location>
        <begin position="475"/>
        <end position="510"/>
    </location>
</feature>
<feature type="transmembrane region" description="Helical" evidence="3">
    <location>
        <begin position="38"/>
        <end position="60"/>
    </location>
</feature>
<sequence>KTLAWSFLFCFVIMTVWAMLMVELVIAVPVIERYPATALIFMGSQLTIVFGVLNLIAGAMNYEMDVANRVKPVWTPATECYCPQTPNESTAAVEKLEKPEEETPPPTNTEAIASDAGSSTATLAEVPTSGKEEVQLTVDQILAHAQRLEPQIQLVRLAMENNAPICDMPPNDGVALLTVSDLAGTEVILESGTANGRSTEMMARFFQRQRPAVQITTVDLGEKQGGHCAARLAETHKRLRKFQNVRALIGDSFKEFPKLILQHRGKRIGLFIDGPKGELAVKLCMKMLKFSSDVVYCLFHDFLPDGFDWGTKDHKGFHYLQRWGRNLMVTCCDPKWLKHFNLPYALNSSIGLAVGTAVIPWGIKGDAVAVVVDTFAEARERDVLNLAEEMERNHENDKKFLQKVFERIDEDGSGELTLEELVEGARQEGRTLGGSGGAADEDADVAALRFPHEDHFFTLLAKDPEFQSRLRVMDIDEVDLQQLFEMIDVDGSGSIEAHEFIAPLSRWVHE</sequence>
<feature type="domain" description="EF-hand" evidence="4">
    <location>
        <begin position="396"/>
        <end position="431"/>
    </location>
</feature>
<accession>A0ABP0MF98</accession>
<keyword evidence="3" id="KW-1133">Transmembrane helix</keyword>
<dbReference type="Pfam" id="PF13202">
    <property type="entry name" value="EF-hand_5"/>
    <property type="match status" value="2"/>
</dbReference>
<feature type="region of interest" description="Disordered" evidence="2">
    <location>
        <begin position="91"/>
        <end position="119"/>
    </location>
</feature>
<feature type="transmembrane region" description="Helical" evidence="3">
    <location>
        <begin position="6"/>
        <end position="31"/>
    </location>
</feature>
<dbReference type="SUPFAM" id="SSF53335">
    <property type="entry name" value="S-adenosyl-L-methionine-dependent methyltransferases"/>
    <property type="match status" value="1"/>
</dbReference>
<dbReference type="InterPro" id="IPR018247">
    <property type="entry name" value="EF_Hand_1_Ca_BS"/>
</dbReference>
<keyword evidence="6" id="KW-1185">Reference proteome</keyword>
<dbReference type="Gene3D" id="3.40.50.150">
    <property type="entry name" value="Vaccinia Virus protein VP39"/>
    <property type="match status" value="1"/>
</dbReference>
<protein>
    <submittedName>
        <fullName evidence="5">Autoinducer 2-degrading protein LsrG</fullName>
    </submittedName>
</protein>
<keyword evidence="3" id="KW-0472">Membrane</keyword>
<name>A0ABP0MF98_9DINO</name>
<keyword evidence="1" id="KW-0106">Calcium</keyword>
<keyword evidence="3" id="KW-0812">Transmembrane</keyword>
<organism evidence="5 6">
    <name type="scientific">Durusdinium trenchii</name>
    <dbReference type="NCBI Taxonomy" id="1381693"/>
    <lineage>
        <taxon>Eukaryota</taxon>
        <taxon>Sar</taxon>
        <taxon>Alveolata</taxon>
        <taxon>Dinophyceae</taxon>
        <taxon>Suessiales</taxon>
        <taxon>Symbiodiniaceae</taxon>
        <taxon>Durusdinium</taxon>
    </lineage>
</organism>
<dbReference type="EMBL" id="CAXAMM010021558">
    <property type="protein sequence ID" value="CAK9050170.1"/>
    <property type="molecule type" value="Genomic_DNA"/>
</dbReference>
<feature type="non-terminal residue" evidence="5">
    <location>
        <position position="1"/>
    </location>
</feature>
<evidence type="ECO:0000313" key="6">
    <source>
        <dbReference type="Proteomes" id="UP001642464"/>
    </source>
</evidence>
<evidence type="ECO:0000256" key="3">
    <source>
        <dbReference type="SAM" id="Phobius"/>
    </source>
</evidence>